<dbReference type="KEGG" id="ang:An03g03610"/>
<evidence type="ECO:0000313" key="1">
    <source>
        <dbReference type="RefSeq" id="XP_059605198.1"/>
    </source>
</evidence>
<dbReference type="AlphaFoldDB" id="A0AAJ8BWX7"/>
<sequence>MASASQAASSVAQILCRSIVVCKGHVCTRQPTTKKLSGQGIQNRLVSL</sequence>
<protein>
    <submittedName>
        <fullName evidence="1">Uncharacterized protein</fullName>
    </submittedName>
</protein>
<reference evidence="1" key="2">
    <citation type="submission" date="2025-08" db="UniProtKB">
        <authorList>
            <consortium name="RefSeq"/>
        </authorList>
    </citation>
    <scope>IDENTIFICATION</scope>
</reference>
<name>A0AAJ8BWX7_ASPNG</name>
<proteinExistence type="predicted"/>
<gene>
    <name evidence="1" type="ORF">An03g03610</name>
</gene>
<accession>A0AAJ8BWX7</accession>
<dbReference type="VEuPathDB" id="FungiDB:An03g03610"/>
<organism evidence="1">
    <name type="scientific">Aspergillus niger</name>
    <dbReference type="NCBI Taxonomy" id="5061"/>
    <lineage>
        <taxon>Eukaryota</taxon>
        <taxon>Fungi</taxon>
        <taxon>Dikarya</taxon>
        <taxon>Ascomycota</taxon>
        <taxon>Pezizomycotina</taxon>
        <taxon>Eurotiomycetes</taxon>
        <taxon>Eurotiomycetidae</taxon>
        <taxon>Eurotiales</taxon>
        <taxon>Aspergillaceae</taxon>
        <taxon>Aspergillus</taxon>
        <taxon>Aspergillus subgen. Circumdati</taxon>
    </lineage>
</organism>
<reference evidence="1" key="1">
    <citation type="submission" date="2025-02" db="EMBL/GenBank/DDBJ databases">
        <authorList>
            <consortium name="NCBI Genome Project"/>
        </authorList>
    </citation>
    <scope>NUCLEOTIDE SEQUENCE</scope>
</reference>
<dbReference type="RefSeq" id="XP_059605198.1">
    <property type="nucleotide sequence ID" value="XM_059747023.1"/>
</dbReference>
<dbReference type="GeneID" id="84590686"/>